<feature type="domain" description="Glycosyl transferase family 1" evidence="2">
    <location>
        <begin position="219"/>
        <end position="386"/>
    </location>
</feature>
<dbReference type="InterPro" id="IPR028098">
    <property type="entry name" value="Glyco_trans_4-like_N"/>
</dbReference>
<evidence type="ECO:0000256" key="1">
    <source>
        <dbReference type="SAM" id="Phobius"/>
    </source>
</evidence>
<evidence type="ECO:0000259" key="3">
    <source>
        <dbReference type="Pfam" id="PF13439"/>
    </source>
</evidence>
<evidence type="ECO:0000259" key="2">
    <source>
        <dbReference type="Pfam" id="PF00534"/>
    </source>
</evidence>
<dbReference type="RefSeq" id="WP_272470283.1">
    <property type="nucleotide sequence ID" value="NZ_JAMRYU010000007.1"/>
</dbReference>
<dbReference type="PANTHER" id="PTHR45947">
    <property type="entry name" value="SULFOQUINOVOSYL TRANSFERASE SQD2"/>
    <property type="match status" value="1"/>
</dbReference>
<feature type="transmembrane region" description="Helical" evidence="1">
    <location>
        <begin position="89"/>
        <end position="108"/>
    </location>
</feature>
<dbReference type="InterPro" id="IPR050194">
    <property type="entry name" value="Glycosyltransferase_grp1"/>
</dbReference>
<dbReference type="InterPro" id="IPR001296">
    <property type="entry name" value="Glyco_trans_1"/>
</dbReference>
<evidence type="ECO:0000313" key="5">
    <source>
        <dbReference type="Proteomes" id="UP001141183"/>
    </source>
</evidence>
<dbReference type="SUPFAM" id="SSF53756">
    <property type="entry name" value="UDP-Glycosyltransferase/glycogen phosphorylase"/>
    <property type="match status" value="1"/>
</dbReference>
<name>A0A9X3XKU7_9CLOT</name>
<keyword evidence="1" id="KW-0472">Membrane</keyword>
<protein>
    <submittedName>
        <fullName evidence="4">Glycosyltransferase family 4 protein</fullName>
    </submittedName>
</protein>
<keyword evidence="5" id="KW-1185">Reference proteome</keyword>
<sequence>MNKVKEKVLIISEVFYPEIGSGANRITNLVIELKKNGYMVDVVTSEPSYPNKDIYKEDGYRDLEKENDIYTGSNIHRVRTSKVKRTTNFFIRLYIYINFFFKSIFSIIFRRSKYNLVIATIPSPFSGVLGIIAKIRFRCKFILDIRDLWPECIKNVGLFRKNKFLLKIAYVLEKVIFKFTDSIVINSNGFKEYINKNKYKKRVVFIPNGLQVSEIERYEKIRRKTNKHRKFTVIYTGMIGLPQNVTSLVRVARNLRHIEDIEFKIIGTGIQREKVLELIDHYDLKNIRVYNPMPKKKVVEEVAKCHIGLAHLRKDSAFDLVIPGKIIDYMGIGIPIVAGVEGYAAKVINDSESGLVVEPDDYVGLSKAIMKIYNDKKSYEYYSKNGMNYCLNNFCVENNLIKYIDLIERVTRRNDYVKENRDVCMESLHQ</sequence>
<dbReference type="AlphaFoldDB" id="A0A9X3XKU7"/>
<reference evidence="4" key="1">
    <citation type="submission" date="2022-05" db="EMBL/GenBank/DDBJ databases">
        <title>Draft genome sequence of Clostridium tertium strain CP3 isolated from Peru.</title>
        <authorList>
            <person name="Hurtado R."/>
            <person name="Lima L."/>
            <person name="Sousa T."/>
            <person name="Jaiswal A.K."/>
            <person name="Tiwari S."/>
            <person name="Maturrano L."/>
            <person name="Brenig B."/>
            <person name="Azevedo V."/>
        </authorList>
    </citation>
    <scope>NUCLEOTIDE SEQUENCE</scope>
    <source>
        <strain evidence="4">CP3</strain>
    </source>
</reference>
<accession>A0A9X3XKU7</accession>
<keyword evidence="1" id="KW-0812">Transmembrane</keyword>
<keyword evidence="1" id="KW-1133">Transmembrane helix</keyword>
<proteinExistence type="predicted"/>
<dbReference type="Pfam" id="PF00534">
    <property type="entry name" value="Glycos_transf_1"/>
    <property type="match status" value="1"/>
</dbReference>
<dbReference type="Gene3D" id="3.40.50.2000">
    <property type="entry name" value="Glycogen Phosphorylase B"/>
    <property type="match status" value="2"/>
</dbReference>
<dbReference type="Pfam" id="PF13439">
    <property type="entry name" value="Glyco_transf_4"/>
    <property type="match status" value="1"/>
</dbReference>
<feature type="domain" description="Glycosyltransferase subfamily 4-like N-terminal" evidence="3">
    <location>
        <begin position="24"/>
        <end position="211"/>
    </location>
</feature>
<dbReference type="GO" id="GO:0016758">
    <property type="term" value="F:hexosyltransferase activity"/>
    <property type="evidence" value="ECO:0007669"/>
    <property type="project" value="TreeGrafter"/>
</dbReference>
<comment type="caution">
    <text evidence="4">The sequence shown here is derived from an EMBL/GenBank/DDBJ whole genome shotgun (WGS) entry which is preliminary data.</text>
</comment>
<dbReference type="EMBL" id="JAMRYU010000007">
    <property type="protein sequence ID" value="MDC4240161.1"/>
    <property type="molecule type" value="Genomic_DNA"/>
</dbReference>
<gene>
    <name evidence="4" type="ORF">NE398_08285</name>
</gene>
<dbReference type="CDD" id="cd03794">
    <property type="entry name" value="GT4_WbuB-like"/>
    <property type="match status" value="1"/>
</dbReference>
<dbReference type="Proteomes" id="UP001141183">
    <property type="component" value="Unassembled WGS sequence"/>
</dbReference>
<dbReference type="PANTHER" id="PTHR45947:SF3">
    <property type="entry name" value="SULFOQUINOVOSYL TRANSFERASE SQD2"/>
    <property type="match status" value="1"/>
</dbReference>
<evidence type="ECO:0000313" key="4">
    <source>
        <dbReference type="EMBL" id="MDC4240161.1"/>
    </source>
</evidence>
<organism evidence="4 5">
    <name type="scientific">Clostridium tertium</name>
    <dbReference type="NCBI Taxonomy" id="1559"/>
    <lineage>
        <taxon>Bacteria</taxon>
        <taxon>Bacillati</taxon>
        <taxon>Bacillota</taxon>
        <taxon>Clostridia</taxon>
        <taxon>Eubacteriales</taxon>
        <taxon>Clostridiaceae</taxon>
        <taxon>Clostridium</taxon>
    </lineage>
</organism>